<proteinExistence type="inferred from homology"/>
<evidence type="ECO:0000259" key="5">
    <source>
        <dbReference type="Pfam" id="PF25975"/>
    </source>
</evidence>
<dbReference type="Gene3D" id="2.40.420.20">
    <property type="match status" value="1"/>
</dbReference>
<dbReference type="Pfam" id="PF25975">
    <property type="entry name" value="CzcB_C"/>
    <property type="match status" value="1"/>
</dbReference>
<comment type="similarity">
    <text evidence="1">Belongs to the membrane fusion protein (MFP) (TC 8.A.1) family.</text>
</comment>
<sequence length="392" mass="40927">MSLIAPAEKSQTPRRFLIALAVVTLAVAAIAVINFGKGAAHAADGGSEPVVNFTRQGERIVIPPRSPLRQRVAVQAVASLDAAHALELPAQVEADPSRTVNIVPPVAGKVLELKVGLGDHVKKGQLLLVMASGDFAQATADQQKARDALQLAKRVLERARGVQQAGAGAAKDVEQVESAYTQAQAEFARADTRLKSLSAGGATSADSSGQRLNVVAPSSGSITALSIGVGQSANDLNAVLMTIANLESVWITANVPENLLSSVKKGQAVTIGLPAYPGEQFHGTVAFVSDVLQPDTRRALVRIAIPNADGKFKPNMFANAVFSVAQTSAPVVPTSALLMNNDNTTVFVEVAPWTFERRTVETGTEDNGNARIQKGLTAGERVVTKGGVLLND</sequence>
<feature type="domain" description="CzcB-like C-terminal circularly permuted SH3-like" evidence="5">
    <location>
        <begin position="332"/>
        <end position="386"/>
    </location>
</feature>
<dbReference type="InterPro" id="IPR058647">
    <property type="entry name" value="BSH_CzcB-like"/>
</dbReference>
<evidence type="ECO:0000256" key="2">
    <source>
        <dbReference type="ARBA" id="ARBA00022448"/>
    </source>
</evidence>
<feature type="domain" description="CusB-like beta-barrel" evidence="3">
    <location>
        <begin position="248"/>
        <end position="323"/>
    </location>
</feature>
<reference evidence="7" key="1">
    <citation type="journal article" date="2019" name="Int. J. Syst. Evol. Microbiol.">
        <title>The Global Catalogue of Microorganisms (GCM) 10K type strain sequencing project: providing services to taxonomists for standard genome sequencing and annotation.</title>
        <authorList>
            <consortium name="The Broad Institute Genomics Platform"/>
            <consortium name="The Broad Institute Genome Sequencing Center for Infectious Disease"/>
            <person name="Wu L."/>
            <person name="Ma J."/>
        </authorList>
    </citation>
    <scope>NUCLEOTIDE SEQUENCE [LARGE SCALE GENOMIC DNA]</scope>
    <source>
        <strain evidence="7">JCM 17066</strain>
    </source>
</reference>
<evidence type="ECO:0000313" key="7">
    <source>
        <dbReference type="Proteomes" id="UP001596045"/>
    </source>
</evidence>
<feature type="domain" description="CzcB-like barrel-sandwich hybrid" evidence="4">
    <location>
        <begin position="98"/>
        <end position="244"/>
    </location>
</feature>
<dbReference type="Pfam" id="PF25973">
    <property type="entry name" value="BSH_CzcB"/>
    <property type="match status" value="1"/>
</dbReference>
<accession>A0ABW0M6T2</accession>
<dbReference type="InterPro" id="IPR051909">
    <property type="entry name" value="MFP_Cation_Efflux"/>
</dbReference>
<dbReference type="InterPro" id="IPR006143">
    <property type="entry name" value="RND_pump_MFP"/>
</dbReference>
<dbReference type="Gene3D" id="2.40.50.100">
    <property type="match status" value="1"/>
</dbReference>
<dbReference type="SUPFAM" id="SSF111369">
    <property type="entry name" value="HlyD-like secretion proteins"/>
    <property type="match status" value="1"/>
</dbReference>
<evidence type="ECO:0000259" key="4">
    <source>
        <dbReference type="Pfam" id="PF25973"/>
    </source>
</evidence>
<dbReference type="Pfam" id="PF25954">
    <property type="entry name" value="Beta-barrel_RND_2"/>
    <property type="match status" value="1"/>
</dbReference>
<organism evidence="6 7">
    <name type="scientific">Paraherbaspirillum soli</name>
    <dbReference type="NCBI Taxonomy" id="631222"/>
    <lineage>
        <taxon>Bacteria</taxon>
        <taxon>Pseudomonadati</taxon>
        <taxon>Pseudomonadota</taxon>
        <taxon>Betaproteobacteria</taxon>
        <taxon>Burkholderiales</taxon>
        <taxon>Oxalobacteraceae</taxon>
        <taxon>Paraherbaspirillum</taxon>
    </lineage>
</organism>
<comment type="caution">
    <text evidence="6">The sequence shown here is derived from an EMBL/GenBank/DDBJ whole genome shotgun (WGS) entry which is preliminary data.</text>
</comment>
<keyword evidence="7" id="KW-1185">Reference proteome</keyword>
<dbReference type="PANTHER" id="PTHR30097">
    <property type="entry name" value="CATION EFFLUX SYSTEM PROTEIN CUSB"/>
    <property type="match status" value="1"/>
</dbReference>
<keyword evidence="2" id="KW-0813">Transport</keyword>
<dbReference type="InterPro" id="IPR058649">
    <property type="entry name" value="CzcB_C"/>
</dbReference>
<dbReference type="RefSeq" id="WP_378996831.1">
    <property type="nucleotide sequence ID" value="NZ_JBHSMT010000013.1"/>
</dbReference>
<evidence type="ECO:0000313" key="6">
    <source>
        <dbReference type="EMBL" id="MFC5473894.1"/>
    </source>
</evidence>
<dbReference type="Proteomes" id="UP001596045">
    <property type="component" value="Unassembled WGS sequence"/>
</dbReference>
<name>A0ABW0M6T2_9BURK</name>
<dbReference type="Gene3D" id="2.40.30.170">
    <property type="match status" value="1"/>
</dbReference>
<dbReference type="Gene3D" id="1.10.287.470">
    <property type="entry name" value="Helix hairpin bin"/>
    <property type="match status" value="1"/>
</dbReference>
<dbReference type="NCBIfam" id="TIGR01730">
    <property type="entry name" value="RND_mfp"/>
    <property type="match status" value="1"/>
</dbReference>
<protein>
    <submittedName>
        <fullName evidence="6">Efflux RND transporter periplasmic adaptor subunit</fullName>
    </submittedName>
</protein>
<gene>
    <name evidence="6" type="ORF">ACFPM8_07965</name>
</gene>
<dbReference type="EMBL" id="JBHSMT010000013">
    <property type="protein sequence ID" value="MFC5473894.1"/>
    <property type="molecule type" value="Genomic_DNA"/>
</dbReference>
<dbReference type="InterPro" id="IPR058792">
    <property type="entry name" value="Beta-barrel_RND_2"/>
</dbReference>
<evidence type="ECO:0000259" key="3">
    <source>
        <dbReference type="Pfam" id="PF25954"/>
    </source>
</evidence>
<evidence type="ECO:0000256" key="1">
    <source>
        <dbReference type="ARBA" id="ARBA00009477"/>
    </source>
</evidence>